<dbReference type="GO" id="GO:0017056">
    <property type="term" value="F:structural constituent of nuclear pore"/>
    <property type="evidence" value="ECO:0007669"/>
    <property type="project" value="InterPro"/>
</dbReference>
<reference evidence="5 6" key="1">
    <citation type="journal article" date="2024" name="Nat. Commun.">
        <title>Phylogenomics reveals the evolutionary origins of lichenization in chlorophyte algae.</title>
        <authorList>
            <person name="Puginier C."/>
            <person name="Libourel C."/>
            <person name="Otte J."/>
            <person name="Skaloud P."/>
            <person name="Haon M."/>
            <person name="Grisel S."/>
            <person name="Petersen M."/>
            <person name="Berrin J.G."/>
            <person name="Delaux P.M."/>
            <person name="Dal Grande F."/>
            <person name="Keller J."/>
        </authorList>
    </citation>
    <scope>NUCLEOTIDE SEQUENCE [LARGE SCALE GENOMIC DNA]</scope>
    <source>
        <strain evidence="5 6">SAG 245.80</strain>
    </source>
</reference>
<proteinExistence type="inferred from homology"/>
<dbReference type="InterPro" id="IPR007231">
    <property type="entry name" value="Nucleoporin_int_Nup93/Nic96"/>
</dbReference>
<dbReference type="GO" id="GO:0005643">
    <property type="term" value="C:nuclear pore"/>
    <property type="evidence" value="ECO:0007669"/>
    <property type="project" value="UniProtKB-SubCell"/>
</dbReference>
<keyword evidence="4" id="KW-0811">Translocation</keyword>
<organism evidence="5 6">
    <name type="scientific">Elliptochloris bilobata</name>
    <dbReference type="NCBI Taxonomy" id="381761"/>
    <lineage>
        <taxon>Eukaryota</taxon>
        <taxon>Viridiplantae</taxon>
        <taxon>Chlorophyta</taxon>
        <taxon>core chlorophytes</taxon>
        <taxon>Trebouxiophyceae</taxon>
        <taxon>Trebouxiophyceae incertae sedis</taxon>
        <taxon>Elliptochloris clade</taxon>
        <taxon>Elliptochloris</taxon>
    </lineage>
</organism>
<comment type="subcellular location">
    <subcellularLocation>
        <location evidence="1">Nucleus envelope</location>
    </subcellularLocation>
    <subcellularLocation>
        <location evidence="4">Nucleus</location>
        <location evidence="4">Nuclear pore complex</location>
    </subcellularLocation>
</comment>
<keyword evidence="6" id="KW-1185">Reference proteome</keyword>
<evidence type="ECO:0000313" key="5">
    <source>
        <dbReference type="EMBL" id="KAK9841019.1"/>
    </source>
</evidence>
<comment type="caution">
    <text evidence="5">The sequence shown here is derived from an EMBL/GenBank/DDBJ whole genome shotgun (WGS) entry which is preliminary data.</text>
</comment>
<evidence type="ECO:0000256" key="4">
    <source>
        <dbReference type="RuleBase" id="RU364035"/>
    </source>
</evidence>
<keyword evidence="4" id="KW-0472">Membrane</keyword>
<evidence type="ECO:0000256" key="3">
    <source>
        <dbReference type="ARBA" id="ARBA00023242"/>
    </source>
</evidence>
<dbReference type="PANTHER" id="PTHR11225:SF4">
    <property type="entry name" value="NUCLEAR PORE COMPLEX PROTEIN NUP93"/>
    <property type="match status" value="1"/>
</dbReference>
<keyword evidence="4" id="KW-0653">Protein transport</keyword>
<dbReference type="AlphaFoldDB" id="A0AAW1S435"/>
<keyword evidence="4" id="KW-0813">Transport</keyword>
<keyword evidence="4" id="KW-0906">Nuclear pore complex</keyword>
<dbReference type="PANTHER" id="PTHR11225">
    <property type="entry name" value="NUCLEAR PORE COMPLEX PROTEIN NUP93 NUCLEOPORIN NUP93 DEAD EYE PROTEIN"/>
    <property type="match status" value="1"/>
</dbReference>
<dbReference type="Pfam" id="PF04097">
    <property type="entry name" value="Nic96"/>
    <property type="match status" value="1"/>
</dbReference>
<dbReference type="GO" id="GO:0016973">
    <property type="term" value="P:poly(A)+ mRNA export from nucleus"/>
    <property type="evidence" value="ECO:0007669"/>
    <property type="project" value="TreeGrafter"/>
</dbReference>
<dbReference type="Proteomes" id="UP001445335">
    <property type="component" value="Unassembled WGS sequence"/>
</dbReference>
<dbReference type="EMBL" id="JALJOU010000011">
    <property type="protein sequence ID" value="KAK9841019.1"/>
    <property type="molecule type" value="Genomic_DNA"/>
</dbReference>
<comment type="similarity">
    <text evidence="2 4">Belongs to the nucleoporin interacting component (NIC) family.</text>
</comment>
<accession>A0AAW1S435</accession>
<sequence>MAAQPDWDQLLQQSEDLAARDTQGFPRVERDLLQVDQFSQELKAKAARIDPSGDALAATRLLAQEGLNTRKLSRALQTFELRPTYEDVFQVEGSSVEEYLQQVHEMTVITAIQEAQRESVAAFESFMSACLVADWARDKRALFDAAMPDSALPLPAGQLAPGGFEPSYAPMPIRALGAMPGVDGSSGLEGLSGRARGYLEVVRDLNCAQTASEGFDAAERFRAAAAAEPPGGERRSTVAMVWEVLARMLTERPAGPGLPARQAALLRGARRHLEAGHAAYMHATIQANRHLASLGGDPTRLGEVKAFLRVRERDAALDFDAPGGGGGVDTAWQRVFLCLRSGFHQEALQEAQALRGGSFAQALGEWVNNSGSVCVQTAAAMTAEAERLLRSADRAAWSRDGFRHRAALLVLLSGDRRAAEQLLREASALFSTIEDFMWFKVALVRPPHSDAGPGGSHGLSLLAQGSAADPYTLADLQGYLNQFAPTHYSHGGREPLLYAIVLLLSVQPHGLLAFLAQDKSASDYRLDAVHLAIAIAHQQVLDAGGEGDATGVDASALVHKYARSFAQGAPELALEYYMQAAALAGNSLRVRGNLLRELLSTSGAFGLLFGGGGPGGEAGALERFVSDPRERSELLTAMAAACEAAAEVDDAVELHLYAGRPRAALQLLMQRLSDALPGSLTNAAKAEEADKLEVRGNDAASRLNAGGSAEDAAAREAWGHLRTIRQLLQADARDELGRVLPLLADLPFIPAEAFRLQRCKELAEQLPSPLAERLEAVVLAGGRALAAAKQAGRLRTLASFAGMLPARIGQQAFQRLNRLHNSVA</sequence>
<keyword evidence="4" id="KW-0509">mRNA transport</keyword>
<dbReference type="GO" id="GO:0006606">
    <property type="term" value="P:protein import into nucleus"/>
    <property type="evidence" value="ECO:0007669"/>
    <property type="project" value="TreeGrafter"/>
</dbReference>
<protein>
    <recommendedName>
        <fullName evidence="4">Nuclear pore protein</fullName>
    </recommendedName>
</protein>
<keyword evidence="3 4" id="KW-0539">Nucleus</keyword>
<evidence type="ECO:0000313" key="6">
    <source>
        <dbReference type="Proteomes" id="UP001445335"/>
    </source>
</evidence>
<evidence type="ECO:0000256" key="1">
    <source>
        <dbReference type="ARBA" id="ARBA00004259"/>
    </source>
</evidence>
<evidence type="ECO:0000256" key="2">
    <source>
        <dbReference type="ARBA" id="ARBA00010186"/>
    </source>
</evidence>
<gene>
    <name evidence="5" type="ORF">WJX81_006112</name>
</gene>
<name>A0AAW1S435_9CHLO</name>